<dbReference type="VEuPathDB" id="TriTrypDB:Tbg.972.2.180"/>
<dbReference type="KEGG" id="tbg:TbgDal_II180"/>
<evidence type="ECO:0000313" key="1">
    <source>
        <dbReference type="EMBL" id="CBH09310.1"/>
    </source>
</evidence>
<dbReference type="EMBL" id="FN554965">
    <property type="protein sequence ID" value="CBH09310.1"/>
    <property type="molecule type" value="Genomic_DNA"/>
</dbReference>
<organism evidence="1 2">
    <name type="scientific">Trypanosoma brucei gambiense (strain MHOM/CI/86/DAL972)</name>
    <dbReference type="NCBI Taxonomy" id="679716"/>
    <lineage>
        <taxon>Eukaryota</taxon>
        <taxon>Discoba</taxon>
        <taxon>Euglenozoa</taxon>
        <taxon>Kinetoplastea</taxon>
        <taxon>Metakinetoplastina</taxon>
        <taxon>Trypanosomatida</taxon>
        <taxon>Trypanosomatidae</taxon>
        <taxon>Trypanosoma</taxon>
    </lineage>
</organism>
<dbReference type="Proteomes" id="UP000002316">
    <property type="component" value="Chromosome 2"/>
</dbReference>
<name>C9ZIY2_TRYB9</name>
<dbReference type="RefSeq" id="XP_011771618.1">
    <property type="nucleotide sequence ID" value="XM_011773316.1"/>
</dbReference>
<reference evidence="2" key="1">
    <citation type="journal article" date="2010" name="PLoS Negl. Trop. Dis.">
        <title>The genome sequence of Trypanosoma brucei gambiense, causative agent of chronic human african trypanosomiasis.</title>
        <authorList>
            <person name="Jackson A.P."/>
            <person name="Sanders M."/>
            <person name="Berry A."/>
            <person name="McQuillan J."/>
            <person name="Aslett M.A."/>
            <person name="Quail M.A."/>
            <person name="Chukualim B."/>
            <person name="Capewell P."/>
            <person name="MacLeod A."/>
            <person name="Melville S.E."/>
            <person name="Gibson W."/>
            <person name="Barry J.D."/>
            <person name="Berriman M."/>
            <person name="Hertz-Fowler C."/>
        </authorList>
    </citation>
    <scope>NUCLEOTIDE SEQUENCE [LARGE SCALE GENOMIC DNA]</scope>
    <source>
        <strain evidence="2">MHOM/CI/86/DAL972</strain>
    </source>
</reference>
<dbReference type="AlphaFoldDB" id="C9ZIY2"/>
<evidence type="ECO:0000313" key="2">
    <source>
        <dbReference type="Proteomes" id="UP000002316"/>
    </source>
</evidence>
<protein>
    <submittedName>
        <fullName evidence="1">T. brucei spp.-specific protein</fullName>
    </submittedName>
</protein>
<dbReference type="GeneID" id="23858578"/>
<gene>
    <name evidence="1" type="ORF">TbgDal_II180</name>
</gene>
<proteinExistence type="predicted"/>
<sequence length="104" mass="11908">MNSHWRSPYDGNRWLNEMAQCSRLFFRTHPNKVVKTIFMICSPGRVVLVILSCISSCRPIPSFNTTLATCSHQNSWKHALKKKYKGTCSVHEATMPHFPSAKVK</sequence>
<accession>C9ZIY2</accession>